<dbReference type="Gene3D" id="3.80.10.10">
    <property type="entry name" value="Ribonuclease Inhibitor"/>
    <property type="match status" value="2"/>
</dbReference>
<comment type="caution">
    <text evidence="2">The sequence shown here is derived from an EMBL/GenBank/DDBJ whole genome shotgun (WGS) entry which is preliminary data.</text>
</comment>
<feature type="chain" id="PRO_5016769357" description="Leucine-rich repeat domain-containing protein" evidence="1">
    <location>
        <begin position="31"/>
        <end position="842"/>
    </location>
</feature>
<dbReference type="InterPro" id="IPR026906">
    <property type="entry name" value="LRR_5"/>
</dbReference>
<dbReference type="RefSeq" id="WP_114002461.1">
    <property type="nucleotide sequence ID" value="NZ_PSQG01000017.1"/>
</dbReference>
<protein>
    <recommendedName>
        <fullName evidence="4">Leucine-rich repeat domain-containing protein</fullName>
    </recommendedName>
</protein>
<dbReference type="PANTHER" id="PTHR45661">
    <property type="entry name" value="SURFACE ANTIGEN"/>
    <property type="match status" value="1"/>
</dbReference>
<evidence type="ECO:0000256" key="1">
    <source>
        <dbReference type="SAM" id="SignalP"/>
    </source>
</evidence>
<dbReference type="EMBL" id="PSQG01000017">
    <property type="protein sequence ID" value="RCH43000.1"/>
    <property type="molecule type" value="Genomic_DNA"/>
</dbReference>
<evidence type="ECO:0000313" key="2">
    <source>
        <dbReference type="EMBL" id="RCH43000.1"/>
    </source>
</evidence>
<organism evidence="2 3">
    <name type="scientific">Blautia obeum</name>
    <dbReference type="NCBI Taxonomy" id="40520"/>
    <lineage>
        <taxon>Bacteria</taxon>
        <taxon>Bacillati</taxon>
        <taxon>Bacillota</taxon>
        <taxon>Clostridia</taxon>
        <taxon>Lachnospirales</taxon>
        <taxon>Lachnospiraceae</taxon>
        <taxon>Blautia</taxon>
    </lineage>
</organism>
<keyword evidence="1" id="KW-0732">Signal</keyword>
<dbReference type="InterPro" id="IPR053139">
    <property type="entry name" value="Surface_bspA-like"/>
</dbReference>
<feature type="signal peptide" evidence="1">
    <location>
        <begin position="1"/>
        <end position="30"/>
    </location>
</feature>
<dbReference type="Proteomes" id="UP000253208">
    <property type="component" value="Unassembled WGS sequence"/>
</dbReference>
<evidence type="ECO:0000313" key="3">
    <source>
        <dbReference type="Proteomes" id="UP000253208"/>
    </source>
</evidence>
<accession>A0A367FX12</accession>
<dbReference type="PANTHER" id="PTHR45661:SF3">
    <property type="entry name" value="IG-LIKE DOMAIN-CONTAINING PROTEIN"/>
    <property type="match status" value="1"/>
</dbReference>
<dbReference type="InterPro" id="IPR032675">
    <property type="entry name" value="LRR_dom_sf"/>
</dbReference>
<dbReference type="AlphaFoldDB" id="A0A367FX12"/>
<evidence type="ECO:0008006" key="4">
    <source>
        <dbReference type="Google" id="ProtNLM"/>
    </source>
</evidence>
<reference evidence="2 3" key="1">
    <citation type="submission" date="2018-02" db="EMBL/GenBank/DDBJ databases">
        <title>Complete genome sequencing of Faecalibacterium prausnitzii strains isolated from the human gut.</title>
        <authorList>
            <person name="Fitzgerald B.C."/>
            <person name="Shkoporov A.N."/>
            <person name="Ross P.R."/>
            <person name="Hill C."/>
        </authorList>
    </citation>
    <scope>NUCLEOTIDE SEQUENCE [LARGE SCALE GENOMIC DNA]</scope>
    <source>
        <strain evidence="2 3">APC942/31-1</strain>
    </source>
</reference>
<dbReference type="Pfam" id="PF13306">
    <property type="entry name" value="LRR_5"/>
    <property type="match status" value="2"/>
</dbReference>
<proteinExistence type="predicted"/>
<name>A0A367FX12_9FIRM</name>
<gene>
    <name evidence="2" type="ORF">C4886_12275</name>
</gene>
<dbReference type="SUPFAM" id="SSF52058">
    <property type="entry name" value="L domain-like"/>
    <property type="match status" value="1"/>
</dbReference>
<sequence>MKKLKKLTSLLFLFCCLCFCLILFPQTARAGSLTPTAQDNLNVRLRRTSDLIPVSGGYMRVFHQKNSVGVEYYDNDLKIRSKRKINMELPLWGGFYAGSDGYYLVEGQTNNQENDSAEVIRVIRYDTNWNRNGAAAITSNPELFGGEVRTPFDYGCVEMTESNGKLYVVTGHEGYVDSSVGQGHQGFLMVEIDQATMKGKIVSCDLWHSFAQYIKSQGSYLYVLEQSEGSRCTILSRYDSTTLACTTIELLPYGGSHTSVWALACYASVDGMAVSSDSVLCVGTSIDQSKYDKVSENTPHNLYLSVTPMSDFSEKATTTRKLTNFTGGGKSFAGVKITKINDNRFMISWEEYVSDDNKKNSSANDPLSSSTLHYLFVDGKGKSLSKEFTTAAPISDCQPVVKDSKVVYYASNSNTLNFYSINSDNGKADKKTYHIAGDNATWNFKNGILTISGYGPLSISTEENHRYPVSSTKGWFSFSNDSSWKAIKNQIRKVIIKPGITSISERAFVSLPELKEVDIQKGVTKIGKEAFAYCDKLSRINIPDTVKSIGTDAVWGGYGYVNSHAYFCKIHAPYGSYAVTYAKKNNISYACNISDAAVTGIKKTYTYTGSDIKPVPTVTLGKAKLSGINDYHVTYQNNKKAGTATLKIIGDYHFYGTITLNFQITPAATPKPQTAKTFRDAYNVYTVNTTGTSVALKGPRSRNTVTAKIPATVKANGKTYKVTAIAANAFKNCKNLKQVTISGNITSIGAGAFQGCTSLRTVKIGSRVSAIGTKAFCDCKALTSVTIQTGRLTSKSSGKYIFTRAGQNNYKKLTVKVPASRLSSYKKLFQSQGLSTQARVIK</sequence>